<dbReference type="Gene3D" id="3.30.70.1070">
    <property type="entry name" value="Sporulation related repeat"/>
    <property type="match status" value="1"/>
</dbReference>
<evidence type="ECO:0000256" key="1">
    <source>
        <dbReference type="SAM" id="MobiDB-lite"/>
    </source>
</evidence>
<comment type="caution">
    <text evidence="3">The sequence shown here is derived from an EMBL/GenBank/DDBJ whole genome shotgun (WGS) entry which is preliminary data.</text>
</comment>
<dbReference type="OrthoDB" id="5986009at2"/>
<feature type="region of interest" description="Disordered" evidence="1">
    <location>
        <begin position="49"/>
        <end position="91"/>
    </location>
</feature>
<keyword evidence="4" id="KW-1185">Reference proteome</keyword>
<dbReference type="AlphaFoldDB" id="A0A921TD90"/>
<dbReference type="PROSITE" id="PS51724">
    <property type="entry name" value="SPOR"/>
    <property type="match status" value="1"/>
</dbReference>
<name>A0A921TD90_9GAMM</name>
<organism evidence="3 4">
    <name type="scientific">Pseudoxanthomonas taiwanensis</name>
    <dbReference type="NCBI Taxonomy" id="176598"/>
    <lineage>
        <taxon>Bacteria</taxon>
        <taxon>Pseudomonadati</taxon>
        <taxon>Pseudomonadota</taxon>
        <taxon>Gammaproteobacteria</taxon>
        <taxon>Lysobacterales</taxon>
        <taxon>Lysobacteraceae</taxon>
        <taxon>Pseudoxanthomonas</taxon>
    </lineage>
</organism>
<dbReference type="GO" id="GO:0042834">
    <property type="term" value="F:peptidoglycan binding"/>
    <property type="evidence" value="ECO:0007669"/>
    <property type="project" value="InterPro"/>
</dbReference>
<sequence length="235" mass="24587">MLTRALIVVLAVLNLGVAAWWIARPAPPPPRVPVSTAGGAPLQLLAPAAASADVPQAGGEAEPDGAGGGDDAPATPAAQARPAEPPAPQCLRAGPLTEQELARLPRAGLEQLAQVRQVEEPGPVAQYRVLIPPAPDRAVAQAMAARIRQAGFDDLMVLSKGEDANAIALGSYRQRDSAERRVQSLRAAGFPAELRPVPRAPSRWWLELRTTQPDALRALLPGLALAPCTGRRAAR</sequence>
<evidence type="ECO:0000259" key="2">
    <source>
        <dbReference type="PROSITE" id="PS51724"/>
    </source>
</evidence>
<dbReference type="InterPro" id="IPR036680">
    <property type="entry name" value="SPOR-like_sf"/>
</dbReference>
<evidence type="ECO:0000313" key="3">
    <source>
        <dbReference type="EMBL" id="KAF1687068.1"/>
    </source>
</evidence>
<accession>A0A921TD90</accession>
<dbReference type="EMBL" id="PDWK01000068">
    <property type="protein sequence ID" value="KAF1687068.1"/>
    <property type="molecule type" value="Genomic_DNA"/>
</dbReference>
<proteinExistence type="predicted"/>
<gene>
    <name evidence="3" type="ORF">CR938_11770</name>
</gene>
<feature type="domain" description="SPOR" evidence="2">
    <location>
        <begin position="83"/>
        <end position="160"/>
    </location>
</feature>
<dbReference type="InterPro" id="IPR007730">
    <property type="entry name" value="SPOR-like_dom"/>
</dbReference>
<evidence type="ECO:0000313" key="4">
    <source>
        <dbReference type="Proteomes" id="UP000717981"/>
    </source>
</evidence>
<feature type="compositionally biased region" description="Low complexity" evidence="1">
    <location>
        <begin position="49"/>
        <end position="60"/>
    </location>
</feature>
<dbReference type="Proteomes" id="UP000717981">
    <property type="component" value="Unassembled WGS sequence"/>
</dbReference>
<feature type="compositionally biased region" description="Low complexity" evidence="1">
    <location>
        <begin position="71"/>
        <end position="82"/>
    </location>
</feature>
<protein>
    <submittedName>
        <fullName evidence="3">Sporulation protein</fullName>
    </submittedName>
</protein>
<reference evidence="3" key="1">
    <citation type="submission" date="2017-10" db="EMBL/GenBank/DDBJ databases">
        <title>Whole genome sequencing of members of genus Pseudoxanthomonas.</title>
        <authorList>
            <person name="Kumar S."/>
            <person name="Bansal K."/>
            <person name="Kaur A."/>
            <person name="Patil P."/>
            <person name="Sharma S."/>
            <person name="Patil P.B."/>
        </authorList>
    </citation>
    <scope>NUCLEOTIDE SEQUENCE</scope>
    <source>
        <strain evidence="3">DSM 22914</strain>
    </source>
</reference>
<dbReference type="RefSeq" id="WP_162125198.1">
    <property type="nucleotide sequence ID" value="NZ_PDWK01000068.1"/>
</dbReference>